<keyword evidence="3 10" id="KW-0808">Transferase</keyword>
<dbReference type="Pfam" id="PF08659">
    <property type="entry name" value="KR"/>
    <property type="match status" value="2"/>
</dbReference>
<dbReference type="Proteomes" id="UP000198415">
    <property type="component" value="Unassembled WGS sequence"/>
</dbReference>
<dbReference type="InterPro" id="IPR050091">
    <property type="entry name" value="PKS_NRPS_Biosynth_Enz"/>
</dbReference>
<dbReference type="SMART" id="SM00825">
    <property type="entry name" value="PKS_KS"/>
    <property type="match status" value="2"/>
</dbReference>
<feature type="domain" description="Carrier" evidence="7">
    <location>
        <begin position="5"/>
        <end position="80"/>
    </location>
</feature>
<keyword evidence="1" id="KW-0596">Phosphopantetheine</keyword>
<proteinExistence type="predicted"/>
<dbReference type="PROSITE" id="PS00012">
    <property type="entry name" value="PHOSPHOPANTETHEINE"/>
    <property type="match status" value="2"/>
</dbReference>
<dbReference type="Pfam" id="PF22953">
    <property type="entry name" value="SpnB_Rossmann"/>
    <property type="match status" value="2"/>
</dbReference>
<feature type="domain" description="Carrier" evidence="7">
    <location>
        <begin position="3682"/>
        <end position="3757"/>
    </location>
</feature>
<organism evidence="10 11">
    <name type="scientific">Actinoplanes regularis</name>
    <dbReference type="NCBI Taxonomy" id="52697"/>
    <lineage>
        <taxon>Bacteria</taxon>
        <taxon>Bacillati</taxon>
        <taxon>Actinomycetota</taxon>
        <taxon>Actinomycetes</taxon>
        <taxon>Micromonosporales</taxon>
        <taxon>Micromonosporaceae</taxon>
        <taxon>Actinoplanes</taxon>
    </lineage>
</organism>
<dbReference type="InterPro" id="IPR049552">
    <property type="entry name" value="PKS_DH_N"/>
</dbReference>
<dbReference type="InterPro" id="IPR036291">
    <property type="entry name" value="NAD(P)-bd_dom_sf"/>
</dbReference>
<dbReference type="InterPro" id="IPR020841">
    <property type="entry name" value="PKS_Beta-ketoAc_synthase_dom"/>
</dbReference>
<evidence type="ECO:0000256" key="5">
    <source>
        <dbReference type="ARBA" id="ARBA00023315"/>
    </source>
</evidence>
<dbReference type="Pfam" id="PF00698">
    <property type="entry name" value="Acyl_transf_1"/>
    <property type="match status" value="2"/>
</dbReference>
<dbReference type="InterPro" id="IPR049900">
    <property type="entry name" value="PKS_mFAS_DH"/>
</dbReference>
<dbReference type="PANTHER" id="PTHR43775:SF51">
    <property type="entry name" value="INACTIVE PHENOLPHTHIOCEROL SYNTHESIS POLYKETIDE SYNTHASE TYPE I PKS1-RELATED"/>
    <property type="match status" value="1"/>
</dbReference>
<protein>
    <submittedName>
        <fullName evidence="10">Acyl transferase domain-containing protein</fullName>
    </submittedName>
</protein>
<dbReference type="SUPFAM" id="SSF50129">
    <property type="entry name" value="GroES-like"/>
    <property type="match status" value="1"/>
</dbReference>
<keyword evidence="4" id="KW-0511">Multifunctional enzyme</keyword>
<dbReference type="InterPro" id="IPR018201">
    <property type="entry name" value="Ketoacyl_synth_AS"/>
</dbReference>
<feature type="domain" description="Ketosynthase family 3 (KS3)" evidence="8">
    <location>
        <begin position="97"/>
        <end position="521"/>
    </location>
</feature>
<dbReference type="CDD" id="cd00833">
    <property type="entry name" value="PKS"/>
    <property type="match status" value="2"/>
</dbReference>
<name>A0A239IKV4_9ACTN</name>
<dbReference type="InterPro" id="IPR006162">
    <property type="entry name" value="Ppantetheine_attach_site"/>
</dbReference>
<dbReference type="InterPro" id="IPR013154">
    <property type="entry name" value="ADH-like_N"/>
</dbReference>
<dbReference type="InterPro" id="IPR032821">
    <property type="entry name" value="PKS_assoc"/>
</dbReference>
<feature type="active site" description="Proton acceptor; for dehydratase activity" evidence="6">
    <location>
        <position position="2664"/>
    </location>
</feature>
<evidence type="ECO:0000256" key="1">
    <source>
        <dbReference type="ARBA" id="ARBA00022450"/>
    </source>
</evidence>
<dbReference type="InterPro" id="IPR013968">
    <property type="entry name" value="PKS_KR"/>
</dbReference>
<dbReference type="Gene3D" id="1.10.1200.10">
    <property type="entry name" value="ACP-like"/>
    <property type="match status" value="3"/>
</dbReference>
<dbReference type="SMART" id="SM00823">
    <property type="entry name" value="PKS_PP"/>
    <property type="match status" value="3"/>
</dbReference>
<reference evidence="10 11" key="1">
    <citation type="submission" date="2017-06" db="EMBL/GenBank/DDBJ databases">
        <authorList>
            <person name="Kim H.J."/>
            <person name="Triplett B.A."/>
        </authorList>
    </citation>
    <scope>NUCLEOTIDE SEQUENCE [LARGE SCALE GENOMIC DNA]</scope>
    <source>
        <strain evidence="10 11">DSM 43151</strain>
    </source>
</reference>
<dbReference type="Gene3D" id="3.30.70.3290">
    <property type="match status" value="2"/>
</dbReference>
<dbReference type="Pfam" id="PF14765">
    <property type="entry name" value="PS-DH"/>
    <property type="match status" value="2"/>
</dbReference>
<dbReference type="SUPFAM" id="SSF52151">
    <property type="entry name" value="FabD/lysophospholipase-like"/>
    <property type="match status" value="2"/>
</dbReference>
<dbReference type="InterPro" id="IPR016035">
    <property type="entry name" value="Acyl_Trfase/lysoPLipase"/>
</dbReference>
<dbReference type="FunFam" id="1.10.1200.10:FF:000007">
    <property type="entry name" value="Probable polyketide synthase pks17"/>
    <property type="match status" value="2"/>
</dbReference>
<dbReference type="PROSITE" id="PS00606">
    <property type="entry name" value="KS3_1"/>
    <property type="match status" value="1"/>
</dbReference>
<dbReference type="Pfam" id="PF21089">
    <property type="entry name" value="PKS_DH_N"/>
    <property type="match status" value="2"/>
</dbReference>
<dbReference type="GO" id="GO:0004312">
    <property type="term" value="F:fatty acid synthase activity"/>
    <property type="evidence" value="ECO:0007669"/>
    <property type="project" value="TreeGrafter"/>
</dbReference>
<evidence type="ECO:0000259" key="8">
    <source>
        <dbReference type="PROSITE" id="PS52004"/>
    </source>
</evidence>
<dbReference type="InterPro" id="IPR049551">
    <property type="entry name" value="PKS_DH_C"/>
</dbReference>
<dbReference type="SUPFAM" id="SSF51735">
    <property type="entry name" value="NAD(P)-binding Rossmann-fold domains"/>
    <property type="match status" value="5"/>
</dbReference>
<dbReference type="Pfam" id="PF08240">
    <property type="entry name" value="ADH_N"/>
    <property type="match status" value="1"/>
</dbReference>
<sequence length="3830" mass="397549">MTRQFGDFRRLLALVRDEAGAVLDDRVDPDQSFLDLGLASLTAVELHRRLVAATGIALPVTLAYDHPTPRAVAERIAAELGTAVREPEPEPAAAATDEPIAIVGIGCRYPGGVDSAAGLWELLDRGGDAITEFPVNRGWDVAALYDPDPEHPGTTYTRHGGFLHDADLFDAAFFGINPREALAADPQQRLLLETSWSALEDAAIDPQSLRGTATGVFIGAESQEYGPRLAEAAEGLEGYLLTGTAESVIAGRVAYTMGLQGPTLTVDTACSGSLVAIHLAVNALRRGECSTALAGGVAVMSSPAGFLAFSRQRGLAPDGRCKPFAAAADGTAWAEGVGVLVLERLSEAHRRGHRVLAVIRGSAINQDGASNGLTAPNGPAQIRVIRAALADAGLTPGDVDAIEAHGTGTTLGDPIEAQALLATYGKGRAEPAWLGSLKSNLGHTQAAAGVGGIIKMIQALRHGTLPATLHVDEPTPHVDWSSGAVELLTEARPWPAGEQPRRAAVSSFGMSGTNAHVIIEEAPAAAPARPGTLTGPVLFPLSAASEPALRERATGLAAALPDRPAGDVAAALATTRAHLSHRAAVVAGTTGELREALEDPFGLITGVRSADPVAFLFTGQGAQRTGMGRELYETYPVFAAAFDAACAALDLHLPGSVRDVVLDGGERLDQTIWTQAGLFAVEVALYRLIESWGIRPDYLAGHSVGEIAAAHVAGVLSLTDAAALVAVRGRLIQELPAGGAMAAVEGGEDEVRALLDAQLDIAAVNAPDAVVVSGATQSVEKLVAHWKRQRRRAKRLTVSHAFHSARMEPMLADLRWLARVLSFSPPAIPIVSTVTGEEIGADQICSPDYWVRHVRDTVRFADAVTTLVAQGVRTFVEIGPDGVLSGMGQRCVDPDSGIVFVPALRAGRPEPATLLTAVATAYVRGTDPDWPAMFPGASADGVELPGYPFQRQRFWLDGAGTGAGAAGLGLTATGHPLLRAAVAMPGSGGAVLTGRISVADQPWLADHAVHGRILLPGTAFVELAIRAGDESGCGRLTELTLREPLILDERSGTAVRVVVGALDAYGTRPVEIYSSAAGEWRCHAAGVVAPEAAAEPVEPWSLADAREIDLDGFYDRLTEAGYGYGTAFRGLRAAWRRGTQVLAEVELPADGAGEYGLHPALLDAALHATSLIDGTDEQVRVPFAWSGVSLRAAGATRAYVRMTPAGPDTVALVLYDGAGEVLASVDALVSRPVAAGQLAGAGGVPHEAMFEPDWTPLPAGPVTSPDGWQIVELGGHGATAEAVHAAVRDVLLDLQARLADEQRPDDHLALVARADPDDLTTAAVQGLVRSAQAEHPGRLLLVHTDGSLPVEDAVALAVASGEPEVVLRERVPHGHRLVRSAAPADAQPVRLGPDGTVLVTGGTGGLAALVARHLVTVHGVRHLLLTSRRGSDAPGAAALAAELTAQGAQVRIAACDAADRDALRALLDEIPATQPLTAVVHAAGVLDDGVLGSITPERLGNVLRPKVDAALHLHELTRDRDLAAFVLFSSDAGLFGGPGQAAYAAANAFLDGLARLRAAQGLRAVSLNWSLWAQESGMTAHLTEADRKRIARSGILPLSTETGLELFDLALTAGRPVLAPIPLDLAAVTAAGPVPHLLRALVRPAARRSATDLAAARSLAGRLAAMDDADRDRVLTDLVGRTVALVLGHGGAGAVDPGQAFKDLGFDSLTAVELRNRLALETGLRLPATLTFDHPTPAALVRELRARLVGDANPVAVTIAPAGDSSADPIVVVGMSCRYPGDVRSPEDLWTMVAAGGEGITGFPADRGWDLARLFDPDPDRPGTSYVREGGFLHDAALFDPAFFGISPREALAMDPQQRLLLESSWEALERAGIDPATVRGSQTGVFVGVMYGDYASRVRELPPEVADFVGNGNSYSVASGRVSYTLGLEGPAVTVDTACSSSLVTLHLAVQSLRRGECSMALAGGVTVMSTPDTFVDFSRQRGLAADGRCKSFAGAADGTGWGEGVGMLVLERLSDAERLGHDVLAVVRGSAVNQDGASNGLTAPNGPSQMRVIRQALADAGLGTSDVDVVEAHGTGTTLGDPIEAQALLATYGQDRAGGEPLWLGSLKSNIGHTQAAAGVGGVIKMVMAMRHGVLPQTLHVDEPTSQVDWESGAVELLTAARDWPVVGRPRRAGVSSFGISGTNAHVILEQAPVVVPAEVVPVEGPVLVGLSARSSVALQGQAGRLAELVGADAGVVPADVAWSLATRRGRMPVRAAVVASSREELLAGLGQIVPVEVVAGRGPVFVFPGQGAQWVDMALGLIEESPVFAAALAECAQALSPHVDWDLYAALADEQLLARVDVVQPVSFAVHVALARLWESVGVRPAAVVGHSQGEIAAAHVAGLLSLAEAARVVAVRSRVLTVLAGSGLMASVGLPESALSLPDGVSVAAVNAADSTVIAGTPDGVRQVVADAEAAGARARLIAVDYASHSPMVESLREQLLSELGRVPSGSVTVPMLSTVTGEWVESFGDDYWFENLRRPVRFADAASVLVADGFGLFIEVSAHPVVSVPLAETGARVVGTLRRDEGGWRRFLTSAGEAYAAGADVDIVPAGRPVDLPTYAFEQHRFWLESAGGVGDLASAGLGTTEHPLLPAAIVLPDDGGVVLTGQVSATSPAWLAEHEVLGTVLLPGAAFVELAVRAGDEVGCDRIEELTLAAPLVLGDDPVMLRVVAGQLDDDGRRPVTVHSSGDGVDWTVHAVGTLAGGTVSRPGDLTAWPPTGARPIPVDTFYDSLDGYGYGPVFQGLRRAWRRGDELFTEVAVPEAAAADAARFGLHPALLDAVLQGSVLLDDDPAVTMPFSFTGVSLHATGATALRCAITRTGPNSMAIRVADTTGAPVATIDGLDLRAVLPDQLTGAARPAGHDALFRVEWPVQPIPADGFAGSWAEVGDLDEVTGSVPDVVVLPLTGPATGEPAADVHRAAIDALATVQRWLSDDRFAGSRLALVTRGAVQAEPGEHLTDLAVTAARGLVRSAQAENPGRFLLIDLDDAGASRAALPAVFALDEPEISLHGGALRVRRLRRAAGDELVPPAGEWRLDVTADGTFENLALVPAPDAAAPLEDGEIRVAVRAAGLNFRDVVTALGMVHVNEIMGGEAAGVVLEVGPGVTDLAAGDRVAGLFTGSFGPVAVTHRTQLVPMPAGWTFAEAAAIPVIYVTALFGLVDLADLKPGRRILVHAGAGGVGMAAVQLARWMGAEVFATASPAKWDVLRGMGLDDDHIANSRDLGFAEKFATVTGGAGMDVVLNSLAREFVDASLGLLPRGGHFLEMGKTDIRDAAEVAGQHPGVRYAAYNLPDFDPDRTQEMLVQIFSLFADGVLAKLPVTAWDVRRAGEAFRFMSQARHIGKIVLTVPRPADPLGTVLITGGLGLVGGVVARRLVTAHGVRSLVLTGRRGLAAAGARELVAELESLGALVTVVTGDVADRQVVERMLAAVPADAPLTGVVHAAGALDDGLVSALTPERLTGVLAPKVDAAVHLDELTRDADLAFFTVFSSAAATMGESGQGNYAAANVFLESLIEARRIAGLPGSAMAWGFWAERSSMTAHLSEADVRRMARGGVLPLSSELGAELFDASVDSPWGVVAPVRLDLPALRSSGEIPAVLRSLVGGVRRVANTARIGAENSSGLVDRIRGLSAADRDRAVLDLVRSHVGFVLGFAEPDRIGVSRAFKEIGFDSLTAVELRNRLSAATGLRLPATLVFDYPSPGVLARQLLAELLPDDNGGAADDHEAALRSALASVPIARFREAGVLDTLLALAGVTETAEPGNDDSLDDLDAAALIQLALSSSDS</sequence>
<dbReference type="InterPro" id="IPR042104">
    <property type="entry name" value="PKS_dehydratase_sf"/>
</dbReference>
<dbReference type="InterPro" id="IPR014030">
    <property type="entry name" value="Ketoacyl_synth_N"/>
</dbReference>
<feature type="domain" description="PKS/mFAS DH" evidence="9">
    <location>
        <begin position="975"/>
        <end position="1239"/>
    </location>
</feature>
<dbReference type="InterPro" id="IPR057326">
    <property type="entry name" value="KR_dom"/>
</dbReference>
<evidence type="ECO:0000256" key="3">
    <source>
        <dbReference type="ARBA" id="ARBA00022679"/>
    </source>
</evidence>
<feature type="domain" description="Ketosynthase family 3 (KS3)" evidence="8">
    <location>
        <begin position="1767"/>
        <end position="2193"/>
    </location>
</feature>
<dbReference type="SUPFAM" id="SSF55048">
    <property type="entry name" value="Probable ACP-binding domain of malonyl-CoA ACP transacylase"/>
    <property type="match status" value="2"/>
</dbReference>
<dbReference type="InterPro" id="IPR020807">
    <property type="entry name" value="PKS_DH"/>
</dbReference>
<feature type="region of interest" description="N-terminal hotdog fold" evidence="6">
    <location>
        <begin position="2632"/>
        <end position="2752"/>
    </location>
</feature>
<dbReference type="InterPro" id="IPR055123">
    <property type="entry name" value="SpnB-like_Rossmann"/>
</dbReference>
<dbReference type="Gene3D" id="3.40.47.10">
    <property type="match status" value="2"/>
</dbReference>
<keyword evidence="2" id="KW-0597">Phosphoprotein</keyword>
<dbReference type="CDD" id="cd05195">
    <property type="entry name" value="enoyl_red"/>
    <property type="match status" value="1"/>
</dbReference>
<feature type="domain" description="Carrier" evidence="7">
    <location>
        <begin position="1673"/>
        <end position="1748"/>
    </location>
</feature>
<dbReference type="FunFam" id="3.40.50.720:FF:000209">
    <property type="entry name" value="Polyketide synthase Pks12"/>
    <property type="match status" value="1"/>
</dbReference>
<evidence type="ECO:0000256" key="4">
    <source>
        <dbReference type="ARBA" id="ARBA00023268"/>
    </source>
</evidence>
<dbReference type="PANTHER" id="PTHR43775">
    <property type="entry name" value="FATTY ACID SYNTHASE"/>
    <property type="match status" value="1"/>
</dbReference>
<dbReference type="Gene3D" id="3.40.366.10">
    <property type="entry name" value="Malonyl-Coenzyme A Acyl Carrier Protein, domain 2"/>
    <property type="match status" value="2"/>
</dbReference>
<dbReference type="GO" id="GO:0004315">
    <property type="term" value="F:3-oxoacyl-[acyl-carrier-protein] synthase activity"/>
    <property type="evidence" value="ECO:0007669"/>
    <property type="project" value="InterPro"/>
</dbReference>
<dbReference type="InterPro" id="IPR020806">
    <property type="entry name" value="PKS_PP-bd"/>
</dbReference>
<feature type="active site" description="Proton donor; for dehydratase activity" evidence="6">
    <location>
        <position position="2823"/>
    </location>
</feature>
<dbReference type="Gene3D" id="3.10.129.110">
    <property type="entry name" value="Polyketide synthase dehydratase"/>
    <property type="match status" value="2"/>
</dbReference>
<dbReference type="Pfam" id="PF16197">
    <property type="entry name" value="KAsynt_C_assoc"/>
    <property type="match status" value="2"/>
</dbReference>
<feature type="domain" description="PKS/mFAS DH" evidence="9">
    <location>
        <begin position="2632"/>
        <end position="2898"/>
    </location>
</feature>
<feature type="region of interest" description="C-terminal hotdog fold" evidence="6">
    <location>
        <begin position="2764"/>
        <end position="2898"/>
    </location>
</feature>
<feature type="active site" description="Proton donor; for dehydratase activity" evidence="6">
    <location>
        <position position="1163"/>
    </location>
</feature>
<dbReference type="Pfam" id="PF13602">
    <property type="entry name" value="ADH_zinc_N_2"/>
    <property type="match status" value="1"/>
</dbReference>
<dbReference type="InterPro" id="IPR014031">
    <property type="entry name" value="Ketoacyl_synth_C"/>
</dbReference>
<dbReference type="PROSITE" id="PS52004">
    <property type="entry name" value="KS3_2"/>
    <property type="match status" value="2"/>
</dbReference>
<dbReference type="Pfam" id="PF02801">
    <property type="entry name" value="Ketoacyl-synt_C"/>
    <property type="match status" value="2"/>
</dbReference>
<dbReference type="EMBL" id="FZNR01000029">
    <property type="protein sequence ID" value="SNS93868.1"/>
    <property type="molecule type" value="Genomic_DNA"/>
</dbReference>
<dbReference type="GO" id="GO:0016491">
    <property type="term" value="F:oxidoreductase activity"/>
    <property type="evidence" value="ECO:0007669"/>
    <property type="project" value="InterPro"/>
</dbReference>
<dbReference type="InterPro" id="IPR036736">
    <property type="entry name" value="ACP-like_sf"/>
</dbReference>
<feature type="region of interest" description="C-terminal hotdog fold" evidence="6">
    <location>
        <begin position="1105"/>
        <end position="1239"/>
    </location>
</feature>
<dbReference type="FunFam" id="3.40.47.10:FF:000019">
    <property type="entry name" value="Polyketide synthase type I"/>
    <property type="match status" value="2"/>
</dbReference>
<evidence type="ECO:0000313" key="10">
    <source>
        <dbReference type="EMBL" id="SNS93868.1"/>
    </source>
</evidence>
<evidence type="ECO:0000259" key="7">
    <source>
        <dbReference type="PROSITE" id="PS50075"/>
    </source>
</evidence>
<dbReference type="Pfam" id="PF00550">
    <property type="entry name" value="PP-binding"/>
    <property type="match status" value="3"/>
</dbReference>
<gene>
    <name evidence="10" type="ORF">SAMN06264365_12957</name>
</gene>
<dbReference type="InterPro" id="IPR016039">
    <property type="entry name" value="Thiolase-like"/>
</dbReference>
<dbReference type="SMART" id="SM00822">
    <property type="entry name" value="PKS_KR"/>
    <property type="match status" value="2"/>
</dbReference>
<dbReference type="PROSITE" id="PS50075">
    <property type="entry name" value="CARRIER"/>
    <property type="match status" value="3"/>
</dbReference>
<dbReference type="InterPro" id="IPR016036">
    <property type="entry name" value="Malonyl_transacylase_ACP-bd"/>
</dbReference>
<feature type="region of interest" description="N-terminal hotdog fold" evidence="6">
    <location>
        <begin position="975"/>
        <end position="1095"/>
    </location>
</feature>
<feature type="active site" description="Proton acceptor; for dehydratase activity" evidence="6">
    <location>
        <position position="1007"/>
    </location>
</feature>
<dbReference type="SUPFAM" id="SSF47336">
    <property type="entry name" value="ACP-like"/>
    <property type="match status" value="3"/>
</dbReference>
<dbReference type="Gene3D" id="3.40.50.11460">
    <property type="match status" value="1"/>
</dbReference>
<dbReference type="SUPFAM" id="SSF53901">
    <property type="entry name" value="Thiolase-like"/>
    <property type="match status" value="2"/>
</dbReference>
<dbReference type="InterPro" id="IPR001227">
    <property type="entry name" value="Ac_transferase_dom_sf"/>
</dbReference>
<dbReference type="FunFam" id="3.90.180.10:FF:000032">
    <property type="entry name" value="Probable polyketide synthase pks1"/>
    <property type="match status" value="1"/>
</dbReference>
<dbReference type="InterPro" id="IPR014043">
    <property type="entry name" value="Acyl_transferase_dom"/>
</dbReference>
<dbReference type="PROSITE" id="PS52019">
    <property type="entry name" value="PKS_MFAS_DH"/>
    <property type="match status" value="2"/>
</dbReference>
<dbReference type="SMART" id="SM00829">
    <property type="entry name" value="PKS_ER"/>
    <property type="match status" value="1"/>
</dbReference>
<dbReference type="SMART" id="SM01294">
    <property type="entry name" value="PKS_PP_betabranch"/>
    <property type="match status" value="3"/>
</dbReference>
<dbReference type="Pfam" id="PF00109">
    <property type="entry name" value="ketoacyl-synt"/>
    <property type="match status" value="2"/>
</dbReference>
<dbReference type="SMART" id="SM00826">
    <property type="entry name" value="PKS_DH"/>
    <property type="match status" value="2"/>
</dbReference>
<dbReference type="InterPro" id="IPR009081">
    <property type="entry name" value="PP-bd_ACP"/>
</dbReference>
<dbReference type="SMART" id="SM00827">
    <property type="entry name" value="PKS_AT"/>
    <property type="match status" value="2"/>
</dbReference>
<evidence type="ECO:0000256" key="2">
    <source>
        <dbReference type="ARBA" id="ARBA00022553"/>
    </source>
</evidence>
<dbReference type="CDD" id="cd08956">
    <property type="entry name" value="KR_3_FAS_SDR_x"/>
    <property type="match status" value="2"/>
</dbReference>
<dbReference type="GO" id="GO:0006633">
    <property type="term" value="P:fatty acid biosynthetic process"/>
    <property type="evidence" value="ECO:0007669"/>
    <property type="project" value="InterPro"/>
</dbReference>
<accession>A0A239IKV4</accession>
<keyword evidence="5" id="KW-0012">Acyltransferase</keyword>
<dbReference type="InterPro" id="IPR011032">
    <property type="entry name" value="GroES-like_sf"/>
</dbReference>
<dbReference type="FunFam" id="3.40.366.10:FF:000002">
    <property type="entry name" value="Probable polyketide synthase 2"/>
    <property type="match status" value="1"/>
</dbReference>
<evidence type="ECO:0000259" key="9">
    <source>
        <dbReference type="PROSITE" id="PS52019"/>
    </source>
</evidence>
<dbReference type="GO" id="GO:0031177">
    <property type="term" value="F:phosphopantetheine binding"/>
    <property type="evidence" value="ECO:0007669"/>
    <property type="project" value="InterPro"/>
</dbReference>
<keyword evidence="11" id="KW-1185">Reference proteome</keyword>
<evidence type="ECO:0000256" key="6">
    <source>
        <dbReference type="PROSITE-ProRule" id="PRU01363"/>
    </source>
</evidence>
<evidence type="ECO:0000313" key="11">
    <source>
        <dbReference type="Proteomes" id="UP000198415"/>
    </source>
</evidence>
<dbReference type="InterPro" id="IPR020843">
    <property type="entry name" value="ER"/>
</dbReference>
<dbReference type="OrthoDB" id="5476359at2"/>
<dbReference type="Gene3D" id="3.90.180.10">
    <property type="entry name" value="Medium-chain alcohol dehydrogenases, catalytic domain"/>
    <property type="match status" value="1"/>
</dbReference>
<dbReference type="Gene3D" id="3.40.50.720">
    <property type="entry name" value="NAD(P)-binding Rossmann-like Domain"/>
    <property type="match status" value="2"/>
</dbReference>